<feature type="transmembrane region" description="Helical" evidence="6">
    <location>
        <begin position="99"/>
        <end position="116"/>
    </location>
</feature>
<evidence type="ECO:0000256" key="1">
    <source>
        <dbReference type="ARBA" id="ARBA00004141"/>
    </source>
</evidence>
<feature type="transmembrane region" description="Helical" evidence="6">
    <location>
        <begin position="266"/>
        <end position="286"/>
    </location>
</feature>
<feature type="transmembrane region" description="Helical" evidence="6">
    <location>
        <begin position="181"/>
        <end position="198"/>
    </location>
</feature>
<dbReference type="InterPro" id="IPR050638">
    <property type="entry name" value="AA-Vitamin_Transporters"/>
</dbReference>
<evidence type="ECO:0000259" key="7">
    <source>
        <dbReference type="Pfam" id="PF00892"/>
    </source>
</evidence>
<feature type="transmembrane region" description="Helical" evidence="6">
    <location>
        <begin position="123"/>
        <end position="139"/>
    </location>
</feature>
<comment type="caution">
    <text evidence="8">The sequence shown here is derived from an EMBL/GenBank/DDBJ whole genome shotgun (WGS) entry which is preliminary data.</text>
</comment>
<keyword evidence="5 6" id="KW-0472">Membrane</keyword>
<comment type="subcellular location">
    <subcellularLocation>
        <location evidence="1">Membrane</location>
        <topology evidence="1">Multi-pass membrane protein</topology>
    </subcellularLocation>
</comment>
<evidence type="ECO:0000256" key="3">
    <source>
        <dbReference type="ARBA" id="ARBA00022692"/>
    </source>
</evidence>
<accession>V8QPS9</accession>
<dbReference type="InterPro" id="IPR000620">
    <property type="entry name" value="EamA_dom"/>
</dbReference>
<feature type="transmembrane region" description="Helical" evidence="6">
    <location>
        <begin position="204"/>
        <end position="228"/>
    </location>
</feature>
<evidence type="ECO:0000256" key="4">
    <source>
        <dbReference type="ARBA" id="ARBA00022989"/>
    </source>
</evidence>
<evidence type="ECO:0000256" key="2">
    <source>
        <dbReference type="ARBA" id="ARBA00007362"/>
    </source>
</evidence>
<dbReference type="AlphaFoldDB" id="V8QPS9"/>
<evidence type="ECO:0000256" key="5">
    <source>
        <dbReference type="ARBA" id="ARBA00023136"/>
    </source>
</evidence>
<feature type="transmembrane region" description="Helical" evidence="6">
    <location>
        <begin position="151"/>
        <end position="169"/>
    </location>
</feature>
<protein>
    <submittedName>
        <fullName evidence="8">Membrane protein</fullName>
    </submittedName>
</protein>
<dbReference type="PATRIC" id="fig|1424334.3.peg.2905"/>
<dbReference type="EMBL" id="AYXT01000010">
    <property type="protein sequence ID" value="ETF01966.1"/>
    <property type="molecule type" value="Genomic_DNA"/>
</dbReference>
<dbReference type="STRING" id="1424334.W822_14455"/>
<evidence type="ECO:0000256" key="6">
    <source>
        <dbReference type="SAM" id="Phobius"/>
    </source>
</evidence>
<dbReference type="RefSeq" id="WP_024005845.1">
    <property type="nucleotide sequence ID" value="NZ_KI650980.1"/>
</dbReference>
<dbReference type="PANTHER" id="PTHR32322">
    <property type="entry name" value="INNER MEMBRANE TRANSPORTER"/>
    <property type="match status" value="1"/>
</dbReference>
<dbReference type="InterPro" id="IPR037185">
    <property type="entry name" value="EmrE-like"/>
</dbReference>
<dbReference type="PANTHER" id="PTHR32322:SF2">
    <property type="entry name" value="EAMA DOMAIN-CONTAINING PROTEIN"/>
    <property type="match status" value="1"/>
</dbReference>
<organism evidence="8 9">
    <name type="scientific">Advenella kashmirensis W13003</name>
    <dbReference type="NCBI Taxonomy" id="1424334"/>
    <lineage>
        <taxon>Bacteria</taxon>
        <taxon>Pseudomonadati</taxon>
        <taxon>Pseudomonadota</taxon>
        <taxon>Betaproteobacteria</taxon>
        <taxon>Burkholderiales</taxon>
        <taxon>Alcaligenaceae</taxon>
    </lineage>
</organism>
<dbReference type="HOGENOM" id="CLU_057295_0_1_4"/>
<sequence length="298" mass="31687">MAAGNTIRTYSQTLGIVALIGSMASLCIGTSFAKSLFDAVGAQGTTSYRLGFSALVLWCVWRPWRFPLSRKNALAIASYGLCLGLINFLFYMAIRTVPLGVAIAIEFLGPLSLAIFSSRRKIDFLWIGCVALGLYLLIPQSQQDISSIDPIGVMYAIGAGVFWALYIVFGQRTRNIHPGQATSLGITVAALFVLPFGISHSGAALLTPAFIVSGLLVAVLSSAIPYSLEMISLRSLPRKTMSILLSLEPAMGALAGLVILHEQLTTGQWLAIAFIVAASVGCAMTSPAPPVVDTDREN</sequence>
<reference evidence="8 9" key="1">
    <citation type="journal article" date="2014" name="Genome Announc.">
        <title>Draft Genome Sequence of Advenella kashmirensis Strain W13003, a Polycyclic Aromatic Hydrocarbon-Degrading Bacterium.</title>
        <authorList>
            <person name="Wang X."/>
            <person name="Jin D."/>
            <person name="Zhou L."/>
            <person name="Wu L."/>
            <person name="An W."/>
            <person name="Zhao L."/>
        </authorList>
    </citation>
    <scope>NUCLEOTIDE SEQUENCE [LARGE SCALE GENOMIC DNA]</scope>
    <source>
        <strain evidence="8 9">W13003</strain>
    </source>
</reference>
<feature type="transmembrane region" description="Helical" evidence="6">
    <location>
        <begin position="12"/>
        <end position="33"/>
    </location>
</feature>
<dbReference type="GO" id="GO:0016020">
    <property type="term" value="C:membrane"/>
    <property type="evidence" value="ECO:0007669"/>
    <property type="project" value="UniProtKB-SubCell"/>
</dbReference>
<evidence type="ECO:0000313" key="9">
    <source>
        <dbReference type="Proteomes" id="UP000018733"/>
    </source>
</evidence>
<keyword evidence="9" id="KW-1185">Reference proteome</keyword>
<feature type="transmembrane region" description="Helical" evidence="6">
    <location>
        <begin position="73"/>
        <end position="93"/>
    </location>
</feature>
<dbReference type="SUPFAM" id="SSF103481">
    <property type="entry name" value="Multidrug resistance efflux transporter EmrE"/>
    <property type="match status" value="2"/>
</dbReference>
<dbReference type="Proteomes" id="UP000018733">
    <property type="component" value="Unassembled WGS sequence"/>
</dbReference>
<keyword evidence="4 6" id="KW-1133">Transmembrane helix</keyword>
<feature type="transmembrane region" description="Helical" evidence="6">
    <location>
        <begin position="240"/>
        <end position="260"/>
    </location>
</feature>
<name>V8QPS9_9BURK</name>
<gene>
    <name evidence="8" type="ORF">W822_14455</name>
</gene>
<dbReference type="eggNOG" id="COG5006">
    <property type="taxonomic scope" value="Bacteria"/>
</dbReference>
<keyword evidence="3 6" id="KW-0812">Transmembrane</keyword>
<feature type="transmembrane region" description="Helical" evidence="6">
    <location>
        <begin position="39"/>
        <end position="61"/>
    </location>
</feature>
<comment type="similarity">
    <text evidence="2">Belongs to the EamA transporter family.</text>
</comment>
<feature type="domain" description="EamA" evidence="7">
    <location>
        <begin position="151"/>
        <end position="280"/>
    </location>
</feature>
<dbReference type="Pfam" id="PF00892">
    <property type="entry name" value="EamA"/>
    <property type="match status" value="1"/>
</dbReference>
<evidence type="ECO:0000313" key="8">
    <source>
        <dbReference type="EMBL" id="ETF01966.1"/>
    </source>
</evidence>
<proteinExistence type="inferred from homology"/>
<dbReference type="OrthoDB" id="9815120at2"/>